<organism evidence="2 3">
    <name type="scientific">[Actinomadura] parvosata subsp. kistnae</name>
    <dbReference type="NCBI Taxonomy" id="1909395"/>
    <lineage>
        <taxon>Bacteria</taxon>
        <taxon>Bacillati</taxon>
        <taxon>Actinomycetota</taxon>
        <taxon>Actinomycetes</taxon>
        <taxon>Streptosporangiales</taxon>
        <taxon>Streptosporangiaceae</taxon>
        <taxon>Nonomuraea</taxon>
    </lineage>
</organism>
<keyword evidence="3" id="KW-1185">Reference proteome</keyword>
<dbReference type="Proteomes" id="UP000190797">
    <property type="component" value="Chromosome"/>
</dbReference>
<dbReference type="EMBL" id="CP017717">
    <property type="protein sequence ID" value="AQZ69496.1"/>
    <property type="molecule type" value="Genomic_DNA"/>
</dbReference>
<keyword evidence="1" id="KW-1133">Transmembrane helix</keyword>
<evidence type="ECO:0000313" key="3">
    <source>
        <dbReference type="Proteomes" id="UP000190797"/>
    </source>
</evidence>
<feature type="transmembrane region" description="Helical" evidence="1">
    <location>
        <begin position="55"/>
        <end position="76"/>
    </location>
</feature>
<evidence type="ECO:0000256" key="1">
    <source>
        <dbReference type="SAM" id="Phobius"/>
    </source>
</evidence>
<reference evidence="3" key="1">
    <citation type="journal article" date="2017" name="Med. Chem. Commun.">
        <title>Nonomuraea sp. ATCC 55076 harbours the largest actinomycete chromosome to date and the kistamicin biosynthetic gene cluster.</title>
        <authorList>
            <person name="Nazari B."/>
            <person name="Forneris C.C."/>
            <person name="Gibson M.I."/>
            <person name="Moon K."/>
            <person name="Schramma K.R."/>
            <person name="Seyedsayamdost M.R."/>
        </authorList>
    </citation>
    <scope>NUCLEOTIDE SEQUENCE [LARGE SCALE GENOMIC DNA]</scope>
    <source>
        <strain evidence="3">ATCC 55076</strain>
    </source>
</reference>
<sequence length="81" mass="8375">MATWIAGSYAALVVLLGLAGWLASRSGVPDVFVMAQTVMTLPLSYLVSLTSLSGIAWMLAIDVAGLVQAGVLWVILGGLRA</sequence>
<dbReference type="AlphaFoldDB" id="A0A1V0AH14"/>
<keyword evidence="1" id="KW-0472">Membrane</keyword>
<protein>
    <submittedName>
        <fullName evidence="2">Uncharacterized protein</fullName>
    </submittedName>
</protein>
<dbReference type="KEGG" id="noa:BKM31_55685"/>
<keyword evidence="1" id="KW-0812">Transmembrane</keyword>
<accession>A0A1V0AH14</accession>
<evidence type="ECO:0000313" key="2">
    <source>
        <dbReference type="EMBL" id="AQZ69496.1"/>
    </source>
</evidence>
<dbReference type="OrthoDB" id="9910622at2"/>
<proteinExistence type="predicted"/>
<feature type="transmembrane region" description="Helical" evidence="1">
    <location>
        <begin position="6"/>
        <end position="24"/>
    </location>
</feature>
<dbReference type="RefSeq" id="WP_080045881.1">
    <property type="nucleotide sequence ID" value="NZ_CP017717.1"/>
</dbReference>
<gene>
    <name evidence="2" type="ORF">BKM31_55685</name>
</gene>
<name>A0A1V0AH14_9ACTN</name>